<evidence type="ECO:0000313" key="2">
    <source>
        <dbReference type="Proteomes" id="UP000823775"/>
    </source>
</evidence>
<organism evidence="1 2">
    <name type="scientific">Datura stramonium</name>
    <name type="common">Jimsonweed</name>
    <name type="synonym">Common thornapple</name>
    <dbReference type="NCBI Taxonomy" id="4076"/>
    <lineage>
        <taxon>Eukaryota</taxon>
        <taxon>Viridiplantae</taxon>
        <taxon>Streptophyta</taxon>
        <taxon>Embryophyta</taxon>
        <taxon>Tracheophyta</taxon>
        <taxon>Spermatophyta</taxon>
        <taxon>Magnoliopsida</taxon>
        <taxon>eudicotyledons</taxon>
        <taxon>Gunneridae</taxon>
        <taxon>Pentapetalae</taxon>
        <taxon>asterids</taxon>
        <taxon>lamiids</taxon>
        <taxon>Solanales</taxon>
        <taxon>Solanaceae</taxon>
        <taxon>Solanoideae</taxon>
        <taxon>Datureae</taxon>
        <taxon>Datura</taxon>
    </lineage>
</organism>
<evidence type="ECO:0000313" key="1">
    <source>
        <dbReference type="EMBL" id="MCE0481040.1"/>
    </source>
</evidence>
<accession>A0ABS8VMR7</accession>
<reference evidence="1 2" key="1">
    <citation type="journal article" date="2021" name="BMC Genomics">
        <title>Datura genome reveals duplications of psychoactive alkaloid biosynthetic genes and high mutation rate following tissue culture.</title>
        <authorList>
            <person name="Rajewski A."/>
            <person name="Carter-House D."/>
            <person name="Stajich J."/>
            <person name="Litt A."/>
        </authorList>
    </citation>
    <scope>NUCLEOTIDE SEQUENCE [LARGE SCALE GENOMIC DNA]</scope>
    <source>
        <strain evidence="1">AR-01</strain>
    </source>
</reference>
<gene>
    <name evidence="1" type="ORF">HAX54_038419</name>
</gene>
<comment type="caution">
    <text evidence="1">The sequence shown here is derived from an EMBL/GenBank/DDBJ whole genome shotgun (WGS) entry which is preliminary data.</text>
</comment>
<proteinExistence type="predicted"/>
<sequence length="175" mass="19504">MVRDFGNSIGFANTIKQNNVGGGTIESIDVVPIACIRNVVANNDKEQDIGVPNSEDIERRLSYDERPEEGDEFCSKDKHLISKEADGKSSQHIAKGVDADCLNEIVCGLFVLKFMTSIMEGESIEKCVIGDIPRFKKNSAANLWRHSMCKIEFNYETLDEKGNDKYGDQEISCAF</sequence>
<name>A0ABS8VMR7_DATST</name>
<keyword evidence="2" id="KW-1185">Reference proteome</keyword>
<dbReference type="EMBL" id="JACEIK010005241">
    <property type="protein sequence ID" value="MCE0481040.1"/>
    <property type="molecule type" value="Genomic_DNA"/>
</dbReference>
<dbReference type="Proteomes" id="UP000823775">
    <property type="component" value="Unassembled WGS sequence"/>
</dbReference>
<protein>
    <submittedName>
        <fullName evidence="1">Uncharacterized protein</fullName>
    </submittedName>
</protein>